<keyword evidence="4" id="KW-1185">Reference proteome</keyword>
<dbReference type="CDD" id="cd03443">
    <property type="entry name" value="PaaI_thioesterase"/>
    <property type="match status" value="1"/>
</dbReference>
<evidence type="ECO:0000313" key="3">
    <source>
        <dbReference type="EMBL" id="CDP12761.1"/>
    </source>
</evidence>
<dbReference type="PANTHER" id="PTHR43240">
    <property type="entry name" value="1,4-DIHYDROXY-2-NAPHTHOYL-COA THIOESTERASE 1"/>
    <property type="match status" value="1"/>
</dbReference>
<evidence type="ECO:0000313" key="4">
    <source>
        <dbReference type="Proteomes" id="UP000295252"/>
    </source>
</evidence>
<sequence>MILQHHLALRLNMCRLIKSLAAFKPRPFVAPRPLHGGLSALIAEGLGSLGAYLANGRRRIAGIQLSISHLNSAQIGDLVHAEATSISVGKTIQVWEVMFWKASS</sequence>
<dbReference type="GO" id="GO:0005777">
    <property type="term" value="C:peroxisome"/>
    <property type="evidence" value="ECO:0007669"/>
    <property type="project" value="TreeGrafter"/>
</dbReference>
<reference evidence="4" key="1">
    <citation type="journal article" date="2014" name="Science">
        <title>The coffee genome provides insight into the convergent evolution of caffeine biosynthesis.</title>
        <authorList>
            <person name="Denoeud F."/>
            <person name="Carretero-Paulet L."/>
            <person name="Dereeper A."/>
            <person name="Droc G."/>
            <person name="Guyot R."/>
            <person name="Pietrella M."/>
            <person name="Zheng C."/>
            <person name="Alberti A."/>
            <person name="Anthony F."/>
            <person name="Aprea G."/>
            <person name="Aury J.M."/>
            <person name="Bento P."/>
            <person name="Bernard M."/>
            <person name="Bocs S."/>
            <person name="Campa C."/>
            <person name="Cenci A."/>
            <person name="Combes M.C."/>
            <person name="Crouzillat D."/>
            <person name="Da Silva C."/>
            <person name="Daddiego L."/>
            <person name="De Bellis F."/>
            <person name="Dussert S."/>
            <person name="Garsmeur O."/>
            <person name="Gayraud T."/>
            <person name="Guignon V."/>
            <person name="Jahn K."/>
            <person name="Jamilloux V."/>
            <person name="Joet T."/>
            <person name="Labadie K."/>
            <person name="Lan T."/>
            <person name="Leclercq J."/>
            <person name="Lepelley M."/>
            <person name="Leroy T."/>
            <person name="Li L.T."/>
            <person name="Librado P."/>
            <person name="Lopez L."/>
            <person name="Munoz A."/>
            <person name="Noel B."/>
            <person name="Pallavicini A."/>
            <person name="Perrotta G."/>
            <person name="Poncet V."/>
            <person name="Pot D."/>
            <person name="Priyono X."/>
            <person name="Rigoreau M."/>
            <person name="Rouard M."/>
            <person name="Rozas J."/>
            <person name="Tranchant-Dubreuil C."/>
            <person name="VanBuren R."/>
            <person name="Zhang Q."/>
            <person name="Andrade A.C."/>
            <person name="Argout X."/>
            <person name="Bertrand B."/>
            <person name="de Kochko A."/>
            <person name="Graziosi G."/>
            <person name="Henry R.J."/>
            <person name="Jayarama X."/>
            <person name="Ming R."/>
            <person name="Nagai C."/>
            <person name="Rounsley S."/>
            <person name="Sankoff D."/>
            <person name="Giuliano G."/>
            <person name="Albert V.A."/>
            <person name="Wincker P."/>
            <person name="Lashermes P."/>
        </authorList>
    </citation>
    <scope>NUCLEOTIDE SEQUENCE [LARGE SCALE GENOMIC DNA]</scope>
    <source>
        <strain evidence="4">cv. DH200-94</strain>
    </source>
</reference>
<dbReference type="SUPFAM" id="SSF54637">
    <property type="entry name" value="Thioesterase/thiol ester dehydrase-isomerase"/>
    <property type="match status" value="1"/>
</dbReference>
<dbReference type="Gene3D" id="3.10.129.10">
    <property type="entry name" value="Hotdog Thioesterase"/>
    <property type="match status" value="1"/>
</dbReference>
<dbReference type="PhylomeDB" id="A0A068UWI9"/>
<keyword evidence="1" id="KW-0378">Hydrolase</keyword>
<dbReference type="InterPro" id="IPR006683">
    <property type="entry name" value="Thioestr_dom"/>
</dbReference>
<protein>
    <recommendedName>
        <fullName evidence="2">Thioesterase domain-containing protein</fullName>
    </recommendedName>
</protein>
<dbReference type="NCBIfam" id="TIGR00369">
    <property type="entry name" value="unchar_dom_1"/>
    <property type="match status" value="1"/>
</dbReference>
<dbReference type="Gramene" id="CDP12761">
    <property type="protein sequence ID" value="CDP12761"/>
    <property type="gene ID" value="GSCOC_T00037400001"/>
</dbReference>
<dbReference type="InParanoid" id="A0A068UWI9"/>
<dbReference type="AlphaFoldDB" id="A0A068UWI9"/>
<evidence type="ECO:0000256" key="1">
    <source>
        <dbReference type="ARBA" id="ARBA00022801"/>
    </source>
</evidence>
<dbReference type="OMA" id="HMASRYK"/>
<dbReference type="GO" id="GO:0042372">
    <property type="term" value="P:phylloquinone biosynthetic process"/>
    <property type="evidence" value="ECO:0007669"/>
    <property type="project" value="TreeGrafter"/>
</dbReference>
<dbReference type="STRING" id="49390.A0A068UWI9"/>
<feature type="domain" description="Thioesterase" evidence="2">
    <location>
        <begin position="34"/>
        <end position="102"/>
    </location>
</feature>
<dbReference type="Pfam" id="PF03061">
    <property type="entry name" value="4HBT"/>
    <property type="match status" value="1"/>
</dbReference>
<dbReference type="EMBL" id="HG739154">
    <property type="protein sequence ID" value="CDP12761.1"/>
    <property type="molecule type" value="Genomic_DNA"/>
</dbReference>
<proteinExistence type="predicted"/>
<evidence type="ECO:0000259" key="2">
    <source>
        <dbReference type="Pfam" id="PF03061"/>
    </source>
</evidence>
<organism evidence="3 4">
    <name type="scientific">Coffea canephora</name>
    <name type="common">Robusta coffee</name>
    <dbReference type="NCBI Taxonomy" id="49390"/>
    <lineage>
        <taxon>Eukaryota</taxon>
        <taxon>Viridiplantae</taxon>
        <taxon>Streptophyta</taxon>
        <taxon>Embryophyta</taxon>
        <taxon>Tracheophyta</taxon>
        <taxon>Spermatophyta</taxon>
        <taxon>Magnoliopsida</taxon>
        <taxon>eudicotyledons</taxon>
        <taxon>Gunneridae</taxon>
        <taxon>Pentapetalae</taxon>
        <taxon>asterids</taxon>
        <taxon>lamiids</taxon>
        <taxon>Gentianales</taxon>
        <taxon>Rubiaceae</taxon>
        <taxon>Ixoroideae</taxon>
        <taxon>Gardenieae complex</taxon>
        <taxon>Bertiereae - Coffeeae clade</taxon>
        <taxon>Coffeeae</taxon>
        <taxon>Coffea</taxon>
    </lineage>
</organism>
<dbReference type="InterPro" id="IPR003736">
    <property type="entry name" value="PAAI_dom"/>
</dbReference>
<name>A0A068UWI9_COFCA</name>
<dbReference type="Proteomes" id="UP000295252">
    <property type="component" value="Chromosome VI"/>
</dbReference>
<gene>
    <name evidence="3" type="ORF">GSCOC_T00037400001</name>
</gene>
<dbReference type="OrthoDB" id="46529at2759"/>
<dbReference type="PANTHER" id="PTHR43240:SF5">
    <property type="entry name" value="1,4-DIHYDROXY-2-NAPHTHOYL-COA THIOESTERASE 1"/>
    <property type="match status" value="1"/>
</dbReference>
<dbReference type="GO" id="GO:0061522">
    <property type="term" value="F:1,4-dihydroxy-2-naphthoyl-CoA thioesterase activity"/>
    <property type="evidence" value="ECO:0007669"/>
    <property type="project" value="TreeGrafter"/>
</dbReference>
<dbReference type="InterPro" id="IPR029069">
    <property type="entry name" value="HotDog_dom_sf"/>
</dbReference>
<accession>A0A068UWI9</accession>